<dbReference type="EMBL" id="SSFO01000057">
    <property type="protein sequence ID" value="TXI34753.1"/>
    <property type="molecule type" value="Genomic_DNA"/>
</dbReference>
<gene>
    <name evidence="2" type="ORF">E6Q69_03115</name>
</gene>
<dbReference type="Proteomes" id="UP000321110">
    <property type="component" value="Unassembled WGS sequence"/>
</dbReference>
<evidence type="ECO:0000259" key="1">
    <source>
        <dbReference type="PROSITE" id="PS51750"/>
    </source>
</evidence>
<dbReference type="PANTHER" id="PTHR36180">
    <property type="entry name" value="DNA-BINDING PROTEIN-RELATED-RELATED"/>
    <property type="match status" value="1"/>
</dbReference>
<evidence type="ECO:0000313" key="2">
    <source>
        <dbReference type="EMBL" id="TXI34753.1"/>
    </source>
</evidence>
<dbReference type="Pfam" id="PF02498">
    <property type="entry name" value="Bro-N"/>
    <property type="match status" value="1"/>
</dbReference>
<dbReference type="PROSITE" id="PS51750">
    <property type="entry name" value="BRO_N"/>
    <property type="match status" value="1"/>
</dbReference>
<dbReference type="SMART" id="SM01040">
    <property type="entry name" value="Bro-N"/>
    <property type="match status" value="1"/>
</dbReference>
<sequence length="273" mass="30262">MTLPIQYAFEGHEVRVLMIQGEPWFVATDVATALQYLTAKDMVRNLDADEKGRQVVPTLGGSQKLLVINEPGLYSAILRSRKEEAKRFKRWVTHEVLPALRKHGAYVMPTAEPSEPADAPMSAHIEADQIVSAGRVFRALFTTGRAMGMPRKLAAARANQAAQRATGIDLAAELNASAWLEGNDLPSPHRRQYELQQQVRDHLTANDWPQGFSSQQLIEALQLQNTRAVQTAVGQCLQLAGYRRVRQGATERGGVRPYVYVLQQRGLILEAAA</sequence>
<dbReference type="PANTHER" id="PTHR36180:SF2">
    <property type="entry name" value="BRO FAMILY PROTEIN"/>
    <property type="match status" value="1"/>
</dbReference>
<dbReference type="AlphaFoldDB" id="A0A5C7WCC4"/>
<dbReference type="InterPro" id="IPR003497">
    <property type="entry name" value="BRO_N_domain"/>
</dbReference>
<comment type="caution">
    <text evidence="2">The sequence shown here is derived from an EMBL/GenBank/DDBJ whole genome shotgun (WGS) entry which is preliminary data.</text>
</comment>
<reference evidence="2 3" key="1">
    <citation type="submission" date="2018-09" db="EMBL/GenBank/DDBJ databases">
        <title>Metagenome Assembled Genomes from an Advanced Water Purification Facility.</title>
        <authorList>
            <person name="Stamps B.W."/>
            <person name="Spear J.R."/>
        </authorList>
    </citation>
    <scope>NUCLEOTIDE SEQUENCE [LARGE SCALE GENOMIC DNA]</scope>
    <source>
        <strain evidence="2">Bin_52_1</strain>
    </source>
</reference>
<organism evidence="2 3">
    <name type="scientific">Aquipseudomonas alcaligenes</name>
    <name type="common">Pseudomonas alcaligenes</name>
    <dbReference type="NCBI Taxonomy" id="43263"/>
    <lineage>
        <taxon>Bacteria</taxon>
        <taxon>Pseudomonadati</taxon>
        <taxon>Pseudomonadota</taxon>
        <taxon>Gammaproteobacteria</taxon>
        <taxon>Pseudomonadales</taxon>
        <taxon>Pseudomonadaceae</taxon>
        <taxon>Aquipseudomonas</taxon>
    </lineage>
</organism>
<proteinExistence type="predicted"/>
<protein>
    <submittedName>
        <fullName evidence="2">BRO domain protein</fullName>
    </submittedName>
</protein>
<name>A0A5C7WCC4_AQUAC</name>
<accession>A0A5C7WCC4</accession>
<evidence type="ECO:0000313" key="3">
    <source>
        <dbReference type="Proteomes" id="UP000321110"/>
    </source>
</evidence>
<feature type="domain" description="Bro-N" evidence="1">
    <location>
        <begin position="1"/>
        <end position="104"/>
    </location>
</feature>